<feature type="chain" id="PRO_5022158696" description="Glycine-rich cell wall protein" evidence="2">
    <location>
        <begin position="22"/>
        <end position="217"/>
    </location>
</feature>
<dbReference type="OrthoDB" id="8420605at2"/>
<evidence type="ECO:0000313" key="4">
    <source>
        <dbReference type="Proteomes" id="UP000320653"/>
    </source>
</evidence>
<feature type="compositionally biased region" description="Low complexity" evidence="1">
    <location>
        <begin position="88"/>
        <end position="106"/>
    </location>
</feature>
<feature type="signal peptide" evidence="2">
    <location>
        <begin position="1"/>
        <end position="21"/>
    </location>
</feature>
<dbReference type="AlphaFoldDB" id="A0A561QVQ7"/>
<keyword evidence="2" id="KW-0732">Signal</keyword>
<evidence type="ECO:0008006" key="5">
    <source>
        <dbReference type="Google" id="ProtNLM"/>
    </source>
</evidence>
<comment type="caution">
    <text evidence="3">The sequence shown here is derived from an EMBL/GenBank/DDBJ whole genome shotgun (WGS) entry which is preliminary data.</text>
</comment>
<dbReference type="RefSeq" id="WP_145636700.1">
    <property type="nucleotide sequence ID" value="NZ_VIWP01000003.1"/>
</dbReference>
<feature type="compositionally biased region" description="Gly residues" evidence="1">
    <location>
        <begin position="44"/>
        <end position="87"/>
    </location>
</feature>
<feature type="compositionally biased region" description="Polar residues" evidence="1">
    <location>
        <begin position="154"/>
        <end position="170"/>
    </location>
</feature>
<organism evidence="3 4">
    <name type="scientific">Neorhizobium alkalisoli</name>
    <dbReference type="NCBI Taxonomy" id="528178"/>
    <lineage>
        <taxon>Bacteria</taxon>
        <taxon>Pseudomonadati</taxon>
        <taxon>Pseudomonadota</taxon>
        <taxon>Alphaproteobacteria</taxon>
        <taxon>Hyphomicrobiales</taxon>
        <taxon>Rhizobiaceae</taxon>
        <taxon>Rhizobium/Agrobacterium group</taxon>
        <taxon>Neorhizobium</taxon>
    </lineage>
</organism>
<feature type="region of interest" description="Disordered" evidence="1">
    <location>
        <begin position="39"/>
        <end position="181"/>
    </location>
</feature>
<keyword evidence="4" id="KW-1185">Reference proteome</keyword>
<accession>A0A561QVQ7</accession>
<reference evidence="3 4" key="1">
    <citation type="submission" date="2019-06" db="EMBL/GenBank/DDBJ databases">
        <title>Sorghum-associated microbial communities from plants grown in Nebraska, USA.</title>
        <authorList>
            <person name="Schachtman D."/>
        </authorList>
    </citation>
    <scope>NUCLEOTIDE SEQUENCE [LARGE SCALE GENOMIC DNA]</scope>
    <source>
        <strain evidence="3 4">1225</strain>
    </source>
</reference>
<dbReference type="EMBL" id="VIWP01000003">
    <property type="protein sequence ID" value="TWF54464.1"/>
    <property type="molecule type" value="Genomic_DNA"/>
</dbReference>
<name>A0A561QVQ7_9HYPH</name>
<evidence type="ECO:0000256" key="2">
    <source>
        <dbReference type="SAM" id="SignalP"/>
    </source>
</evidence>
<dbReference type="PROSITE" id="PS51318">
    <property type="entry name" value="TAT"/>
    <property type="match status" value="1"/>
</dbReference>
<evidence type="ECO:0000313" key="3">
    <source>
        <dbReference type="EMBL" id="TWF54464.1"/>
    </source>
</evidence>
<dbReference type="Proteomes" id="UP000320653">
    <property type="component" value="Unassembled WGS sequence"/>
</dbReference>
<proteinExistence type="predicted"/>
<gene>
    <name evidence="3" type="ORF">FHW37_103330</name>
</gene>
<sequence length="217" mass="20763">MTGRRQFILWCAGGLIAAALAPSGLDFSKGFAVPAWSEAHADKGGSGGGSGHGGGNSGKGGDGNSGNGGGNSSSAGGRGNSGEGSASGKGSQDGSSAGAASDADSGSGQGTGRNSRGNASGDAVGADDAKGVGGRAVSDPTSGADGVAGATAMPSATANTPGGSQLQAGRSLTVRHANGTTEKIVGGRYEMRDSRSRTIVNRQATGADLRRLETIRP</sequence>
<evidence type="ECO:0000256" key="1">
    <source>
        <dbReference type="SAM" id="MobiDB-lite"/>
    </source>
</evidence>
<dbReference type="InterPro" id="IPR006311">
    <property type="entry name" value="TAT_signal"/>
</dbReference>
<protein>
    <recommendedName>
        <fullName evidence="5">Glycine-rich cell wall protein</fullName>
    </recommendedName>
</protein>